<dbReference type="PANTHER" id="PTHR30085">
    <property type="entry name" value="AMINO ACID ABC TRANSPORTER PERMEASE"/>
    <property type="match status" value="1"/>
</dbReference>
<evidence type="ECO:0000256" key="1">
    <source>
        <dbReference type="ARBA" id="ARBA00010333"/>
    </source>
</evidence>
<dbReference type="GO" id="GO:0030288">
    <property type="term" value="C:outer membrane-bounded periplasmic space"/>
    <property type="evidence" value="ECO:0007669"/>
    <property type="project" value="TreeGrafter"/>
</dbReference>
<comment type="caution">
    <text evidence="5">The sequence shown here is derived from an EMBL/GenBank/DDBJ whole genome shotgun (WGS) entry which is preliminary data.</text>
</comment>
<reference evidence="5 6" key="1">
    <citation type="submission" date="2020-08" db="EMBL/GenBank/DDBJ databases">
        <title>Genomic Encyclopedia of Type Strains, Phase IV (KMG-V): Genome sequencing to study the core and pangenomes of soil and plant-associated prokaryotes.</title>
        <authorList>
            <person name="Whitman W."/>
        </authorList>
    </citation>
    <scope>NUCLEOTIDE SEQUENCE [LARGE SCALE GENOMIC DNA]</scope>
    <source>
        <strain evidence="5 6">SLV-2362</strain>
    </source>
</reference>
<dbReference type="Pfam" id="PF00497">
    <property type="entry name" value="SBP_bac_3"/>
    <property type="match status" value="1"/>
</dbReference>
<evidence type="ECO:0000313" key="5">
    <source>
        <dbReference type="EMBL" id="MBB3007961.1"/>
    </source>
</evidence>
<name>A0A7W4VAC1_9BURK</name>
<dbReference type="InterPro" id="IPR051455">
    <property type="entry name" value="Bact_solute-bind_prot3"/>
</dbReference>
<dbReference type="PANTHER" id="PTHR30085:SF6">
    <property type="entry name" value="ABC TRANSPORTER GLUTAMINE-BINDING PROTEIN GLNH"/>
    <property type="match status" value="1"/>
</dbReference>
<feature type="domain" description="Solute-binding protein family 3/N-terminal" evidence="4">
    <location>
        <begin position="60"/>
        <end position="112"/>
    </location>
</feature>
<gene>
    <name evidence="5" type="ORF">FHX61_002614</name>
</gene>
<accession>A0A7W4VAC1</accession>
<dbReference type="GO" id="GO:0006865">
    <property type="term" value="P:amino acid transport"/>
    <property type="evidence" value="ECO:0007669"/>
    <property type="project" value="TreeGrafter"/>
</dbReference>
<dbReference type="EMBL" id="JACHWF010000003">
    <property type="protein sequence ID" value="MBB3007961.1"/>
    <property type="molecule type" value="Genomic_DNA"/>
</dbReference>
<dbReference type="AlphaFoldDB" id="A0A7W4VAC1"/>
<organism evidence="5 6">
    <name type="scientific">Cupriavidus alkaliphilus</name>
    <dbReference type="NCBI Taxonomy" id="942866"/>
    <lineage>
        <taxon>Bacteria</taxon>
        <taxon>Pseudomonadati</taxon>
        <taxon>Pseudomonadota</taxon>
        <taxon>Betaproteobacteria</taxon>
        <taxon>Burkholderiales</taxon>
        <taxon>Burkholderiaceae</taxon>
        <taxon>Cupriavidus</taxon>
    </lineage>
</organism>
<comment type="similarity">
    <text evidence="1">Belongs to the bacterial solute-binding protein 3 family.</text>
</comment>
<dbReference type="Proteomes" id="UP000578036">
    <property type="component" value="Unassembled WGS sequence"/>
</dbReference>
<dbReference type="Gene3D" id="3.40.190.10">
    <property type="entry name" value="Periplasmic binding protein-like II"/>
    <property type="match status" value="1"/>
</dbReference>
<sequence length="112" mass="12234">MTRHGRAPYPPSLRRCCGTVCLSLNAAWADATLDRIKQRGKVPIGVLVGGSLFGSIDPVTQQPVGWNPELARDLARRLGVEAELVPVQPSNRVQFLQQGKVDLLIASMEYNP</sequence>
<proteinExistence type="inferred from homology"/>
<evidence type="ECO:0000313" key="6">
    <source>
        <dbReference type="Proteomes" id="UP000578036"/>
    </source>
</evidence>
<protein>
    <submittedName>
        <fullName evidence="5">ABC-type amino acid transport substrate-binding protein</fullName>
    </submittedName>
</protein>
<evidence type="ECO:0000259" key="4">
    <source>
        <dbReference type="Pfam" id="PF00497"/>
    </source>
</evidence>
<evidence type="ECO:0000256" key="2">
    <source>
        <dbReference type="ARBA" id="ARBA00022448"/>
    </source>
</evidence>
<keyword evidence="3" id="KW-0732">Signal</keyword>
<dbReference type="SUPFAM" id="SSF53850">
    <property type="entry name" value="Periplasmic binding protein-like II"/>
    <property type="match status" value="1"/>
</dbReference>
<keyword evidence="2" id="KW-0813">Transport</keyword>
<dbReference type="GO" id="GO:0005576">
    <property type="term" value="C:extracellular region"/>
    <property type="evidence" value="ECO:0007669"/>
    <property type="project" value="TreeGrafter"/>
</dbReference>
<dbReference type="InterPro" id="IPR001638">
    <property type="entry name" value="Solute-binding_3/MltF_N"/>
</dbReference>
<keyword evidence="6" id="KW-1185">Reference proteome</keyword>
<evidence type="ECO:0000256" key="3">
    <source>
        <dbReference type="ARBA" id="ARBA00022729"/>
    </source>
</evidence>